<dbReference type="AlphaFoldDB" id="A0A285HCE1"/>
<accession>A0A285HCE1</accession>
<evidence type="ECO:0000313" key="8">
    <source>
        <dbReference type="EMBL" id="SNY33408.1"/>
    </source>
</evidence>
<sequence>MIQSFVPKKKLTKYMGEANLKSISLSTIFGGASSSCSFAALAAARALFHKGAHFITIVAFMFASTNLVIELGILILIFLGWEFLAAEIIGGLVLIAISSILIKITYPDSLIKAARKKVESDTDLAEEDFDWKERISSKEGWNLVAKNFVMEWKMVWQEILIGFTIAGFVAVFVSDDIWAKIFLMDYTNSLPSWLIAIENALVAPFVAALTFIGSMGNIPLATVLNANGVFFAGIMGFIYSDLMVPPLVAVNAKYYGKKVAFYIAGIMYLSIVLTALILNGLFSVSGIVPESNKVITQLTQFKLDYTFWMNLFFIVLAGGLVYLYKDQRENHKSRNHGTDDEEKLDIKGLFTKVFIIVLVGGLFSYIFV</sequence>
<feature type="transmembrane region" description="Helical" evidence="7">
    <location>
        <begin position="193"/>
        <end position="213"/>
    </location>
</feature>
<dbReference type="InterPro" id="IPR053166">
    <property type="entry name" value="UPF0718_permease"/>
</dbReference>
<proteinExistence type="inferred from homology"/>
<dbReference type="InterPro" id="IPR036259">
    <property type="entry name" value="MFS_trans_sf"/>
</dbReference>
<reference evidence="9" key="1">
    <citation type="submission" date="2017-09" db="EMBL/GenBank/DDBJ databases">
        <authorList>
            <person name="Varghese N."/>
            <person name="Submissions S."/>
        </authorList>
    </citation>
    <scope>NUCLEOTIDE SEQUENCE [LARGE SCALE GENOMIC DNA]</scope>
    <source>
        <strain evidence="9">MSL47</strain>
    </source>
</reference>
<evidence type="ECO:0000256" key="4">
    <source>
        <dbReference type="ARBA" id="ARBA00022692"/>
    </source>
</evidence>
<feature type="transmembrane region" description="Helical" evidence="7">
    <location>
        <begin position="54"/>
        <end position="78"/>
    </location>
</feature>
<organism evidence="8 9">
    <name type="scientific">Orenia metallireducens</name>
    <dbReference type="NCBI Taxonomy" id="1413210"/>
    <lineage>
        <taxon>Bacteria</taxon>
        <taxon>Bacillati</taxon>
        <taxon>Bacillota</taxon>
        <taxon>Clostridia</taxon>
        <taxon>Halanaerobiales</taxon>
        <taxon>Halobacteroidaceae</taxon>
        <taxon>Orenia</taxon>
    </lineage>
</organism>
<dbReference type="SUPFAM" id="SSF103473">
    <property type="entry name" value="MFS general substrate transporter"/>
    <property type="match status" value="1"/>
</dbReference>
<feature type="transmembrane region" description="Helical" evidence="7">
    <location>
        <begin position="259"/>
        <end position="284"/>
    </location>
</feature>
<feature type="transmembrane region" description="Helical" evidence="7">
    <location>
        <begin position="84"/>
        <end position="106"/>
    </location>
</feature>
<keyword evidence="6 7" id="KW-0472">Membrane</keyword>
<keyword evidence="4 7" id="KW-0812">Transmembrane</keyword>
<evidence type="ECO:0000256" key="1">
    <source>
        <dbReference type="ARBA" id="ARBA00004651"/>
    </source>
</evidence>
<evidence type="ECO:0008006" key="10">
    <source>
        <dbReference type="Google" id="ProtNLM"/>
    </source>
</evidence>
<dbReference type="GO" id="GO:0005886">
    <property type="term" value="C:plasma membrane"/>
    <property type="evidence" value="ECO:0007669"/>
    <property type="project" value="UniProtKB-SubCell"/>
</dbReference>
<evidence type="ECO:0000256" key="6">
    <source>
        <dbReference type="ARBA" id="ARBA00023136"/>
    </source>
</evidence>
<name>A0A285HCE1_9FIRM</name>
<dbReference type="Proteomes" id="UP000219573">
    <property type="component" value="Unassembled WGS sequence"/>
</dbReference>
<evidence type="ECO:0000313" key="9">
    <source>
        <dbReference type="Proteomes" id="UP000219573"/>
    </source>
</evidence>
<comment type="subcellular location">
    <subcellularLocation>
        <location evidence="1">Cell membrane</location>
        <topology evidence="1">Multi-pass membrane protein</topology>
    </subcellularLocation>
</comment>
<feature type="transmembrane region" description="Helical" evidence="7">
    <location>
        <begin position="155"/>
        <end position="173"/>
    </location>
</feature>
<keyword evidence="5 7" id="KW-1133">Transmembrane helix</keyword>
<comment type="similarity">
    <text evidence="2">Belongs to the UPF0718 family.</text>
</comment>
<keyword evidence="9" id="KW-1185">Reference proteome</keyword>
<dbReference type="PANTHER" id="PTHR42775">
    <property type="entry name" value="PERMEASE RV2963-RELATED"/>
    <property type="match status" value="1"/>
</dbReference>
<dbReference type="PANTHER" id="PTHR42775:SF1">
    <property type="entry name" value="PERMEASE RV2963-RELATED"/>
    <property type="match status" value="1"/>
</dbReference>
<evidence type="ECO:0000256" key="3">
    <source>
        <dbReference type="ARBA" id="ARBA00022475"/>
    </source>
</evidence>
<feature type="transmembrane region" description="Helical" evidence="7">
    <location>
        <begin position="20"/>
        <end position="42"/>
    </location>
</feature>
<dbReference type="InterPro" id="IPR005524">
    <property type="entry name" value="DUF318"/>
</dbReference>
<feature type="transmembrane region" description="Helical" evidence="7">
    <location>
        <begin position="349"/>
        <end position="367"/>
    </location>
</feature>
<dbReference type="Pfam" id="PF03773">
    <property type="entry name" value="ArsP_1"/>
    <property type="match status" value="1"/>
</dbReference>
<keyword evidence="3" id="KW-1003">Cell membrane</keyword>
<dbReference type="EMBL" id="OBDZ01000017">
    <property type="protein sequence ID" value="SNY33408.1"/>
    <property type="molecule type" value="Genomic_DNA"/>
</dbReference>
<feature type="transmembrane region" description="Helical" evidence="7">
    <location>
        <begin position="305"/>
        <end position="324"/>
    </location>
</feature>
<evidence type="ECO:0000256" key="2">
    <source>
        <dbReference type="ARBA" id="ARBA00006386"/>
    </source>
</evidence>
<evidence type="ECO:0000256" key="7">
    <source>
        <dbReference type="SAM" id="Phobius"/>
    </source>
</evidence>
<gene>
    <name evidence="8" type="ORF">SAMN06265827_11713</name>
</gene>
<protein>
    <recommendedName>
        <fullName evidence="10">Permease</fullName>
    </recommendedName>
</protein>
<evidence type="ECO:0000256" key="5">
    <source>
        <dbReference type="ARBA" id="ARBA00022989"/>
    </source>
</evidence>